<feature type="region of interest" description="Disordered" evidence="1">
    <location>
        <begin position="1"/>
        <end position="21"/>
    </location>
</feature>
<name>A0A0A8XN87_ARUDO</name>
<evidence type="ECO:0000313" key="2">
    <source>
        <dbReference type="EMBL" id="JAD14646.1"/>
    </source>
</evidence>
<reference evidence="2" key="1">
    <citation type="submission" date="2014-09" db="EMBL/GenBank/DDBJ databases">
        <authorList>
            <person name="Magalhaes I.L.F."/>
            <person name="Oliveira U."/>
            <person name="Santos F.R."/>
            <person name="Vidigal T.H.D.A."/>
            <person name="Brescovit A.D."/>
            <person name="Santos A.J."/>
        </authorList>
    </citation>
    <scope>NUCLEOTIDE SEQUENCE</scope>
    <source>
        <tissue evidence="2">Shoot tissue taken approximately 20 cm above the soil surface</tissue>
    </source>
</reference>
<accession>A0A0A8XN87</accession>
<evidence type="ECO:0000256" key="1">
    <source>
        <dbReference type="SAM" id="MobiDB-lite"/>
    </source>
</evidence>
<dbReference type="AlphaFoldDB" id="A0A0A8XN87"/>
<reference evidence="2" key="2">
    <citation type="journal article" date="2015" name="Data Brief">
        <title>Shoot transcriptome of the giant reed, Arundo donax.</title>
        <authorList>
            <person name="Barrero R.A."/>
            <person name="Guerrero F.D."/>
            <person name="Moolhuijzen P."/>
            <person name="Goolsby J.A."/>
            <person name="Tidwell J."/>
            <person name="Bellgard S.E."/>
            <person name="Bellgard M.I."/>
        </authorList>
    </citation>
    <scope>NUCLEOTIDE SEQUENCE</scope>
    <source>
        <tissue evidence="2">Shoot tissue taken approximately 20 cm above the soil surface</tissue>
    </source>
</reference>
<proteinExistence type="predicted"/>
<protein>
    <submittedName>
        <fullName evidence="2">Uncharacterized protein</fullName>
    </submittedName>
</protein>
<organism evidence="2">
    <name type="scientific">Arundo donax</name>
    <name type="common">Giant reed</name>
    <name type="synonym">Donax arundinaceus</name>
    <dbReference type="NCBI Taxonomy" id="35708"/>
    <lineage>
        <taxon>Eukaryota</taxon>
        <taxon>Viridiplantae</taxon>
        <taxon>Streptophyta</taxon>
        <taxon>Embryophyta</taxon>
        <taxon>Tracheophyta</taxon>
        <taxon>Spermatophyta</taxon>
        <taxon>Magnoliopsida</taxon>
        <taxon>Liliopsida</taxon>
        <taxon>Poales</taxon>
        <taxon>Poaceae</taxon>
        <taxon>PACMAD clade</taxon>
        <taxon>Arundinoideae</taxon>
        <taxon>Arundineae</taxon>
        <taxon>Arundo</taxon>
    </lineage>
</organism>
<dbReference type="EMBL" id="GBRH01283249">
    <property type="protein sequence ID" value="JAD14646.1"/>
    <property type="molecule type" value="Transcribed_RNA"/>
</dbReference>
<feature type="compositionally biased region" description="Basic and acidic residues" evidence="1">
    <location>
        <begin position="10"/>
        <end position="21"/>
    </location>
</feature>
<sequence>MKIHSYNTSYREDMPSLRPDRFHTPQELRYSVSIQNGTRYPSPSYHATHHILHIIIHYVHTCPSK</sequence>